<accession>A0AAW8FI84</accession>
<evidence type="ECO:0000313" key="1">
    <source>
        <dbReference type="EMBL" id="MDQ0908985.1"/>
    </source>
</evidence>
<proteinExistence type="predicted"/>
<protein>
    <submittedName>
        <fullName evidence="1">Uncharacterized protein</fullName>
    </submittedName>
</protein>
<name>A0AAW8FI84_9ACTN</name>
<dbReference type="AlphaFoldDB" id="A0AAW8FI84"/>
<dbReference type="EMBL" id="JAUSZV010000005">
    <property type="protein sequence ID" value="MDQ0908985.1"/>
    <property type="molecule type" value="Genomic_DNA"/>
</dbReference>
<organism evidence="1 2">
    <name type="scientific">Streptomyces canus</name>
    <dbReference type="NCBI Taxonomy" id="58343"/>
    <lineage>
        <taxon>Bacteria</taxon>
        <taxon>Bacillati</taxon>
        <taxon>Actinomycetota</taxon>
        <taxon>Actinomycetes</taxon>
        <taxon>Kitasatosporales</taxon>
        <taxon>Streptomycetaceae</taxon>
        <taxon>Streptomyces</taxon>
        <taxon>Streptomyces aurantiacus group</taxon>
    </lineage>
</organism>
<dbReference type="Proteomes" id="UP001234216">
    <property type="component" value="Unassembled WGS sequence"/>
</dbReference>
<dbReference type="RefSeq" id="WP_306978604.1">
    <property type="nucleotide sequence ID" value="NZ_JAUSZV010000005.1"/>
</dbReference>
<gene>
    <name evidence="1" type="ORF">QFZ22_004970</name>
</gene>
<sequence length="158" mass="17877">MTSLKEALTWSGPAVVVLFTLGRAESALAEGAFDLVGTRPDDVGRFQVSTESWDRQAVVQAYDLTFEEERLDDPELPGYLRECLREASAHAQGIAWLTFEGAFHFDHLFTDDIADQVYGYCVTGDEPVVVWDRELMKSDRWKREIGDVRSVLDRDFPA</sequence>
<evidence type="ECO:0000313" key="2">
    <source>
        <dbReference type="Proteomes" id="UP001234216"/>
    </source>
</evidence>
<comment type="caution">
    <text evidence="1">The sequence shown here is derived from an EMBL/GenBank/DDBJ whole genome shotgun (WGS) entry which is preliminary data.</text>
</comment>
<reference evidence="1" key="1">
    <citation type="submission" date="2023-07" db="EMBL/GenBank/DDBJ databases">
        <title>Comparative genomics of wheat-associated soil bacteria to identify genetic determinants of phenazine resistance.</title>
        <authorList>
            <person name="Mouncey N."/>
        </authorList>
    </citation>
    <scope>NUCLEOTIDE SEQUENCE</scope>
    <source>
        <strain evidence="1">V4I22</strain>
    </source>
</reference>